<evidence type="ECO:0000313" key="14">
    <source>
        <dbReference type="EMBL" id="HIQ82343.1"/>
    </source>
</evidence>
<comment type="caution">
    <text evidence="12">Lacks conserved residue(s) required for the propagation of feature annotation.</text>
</comment>
<evidence type="ECO:0000256" key="9">
    <source>
        <dbReference type="ARBA" id="ARBA00022842"/>
    </source>
</evidence>
<keyword evidence="8 12" id="KW-0067">ATP-binding</keyword>
<comment type="catalytic activity">
    <reaction evidence="12">
        <text>D-ribose + ATP = D-ribose 5-phosphate + ADP + H(+)</text>
        <dbReference type="Rhea" id="RHEA:13697"/>
        <dbReference type="ChEBI" id="CHEBI:15378"/>
        <dbReference type="ChEBI" id="CHEBI:30616"/>
        <dbReference type="ChEBI" id="CHEBI:47013"/>
        <dbReference type="ChEBI" id="CHEBI:78346"/>
        <dbReference type="ChEBI" id="CHEBI:456216"/>
        <dbReference type="EC" id="2.7.1.15"/>
    </reaction>
</comment>
<feature type="binding site" evidence="12">
    <location>
        <position position="276"/>
    </location>
    <ligand>
        <name>ATP</name>
        <dbReference type="ChEBI" id="CHEBI:30616"/>
    </ligand>
</feature>
<dbReference type="PANTHER" id="PTHR10584:SF166">
    <property type="entry name" value="RIBOKINASE"/>
    <property type="match status" value="1"/>
</dbReference>
<evidence type="ECO:0000256" key="4">
    <source>
        <dbReference type="ARBA" id="ARBA00022679"/>
    </source>
</evidence>
<feature type="domain" description="Carbohydrate kinase PfkB" evidence="13">
    <location>
        <begin position="1"/>
        <end position="293"/>
    </location>
</feature>
<dbReference type="HAMAP" id="MF_01987">
    <property type="entry name" value="Ribokinase"/>
    <property type="match status" value="1"/>
</dbReference>
<comment type="similarity">
    <text evidence="12">Belongs to the carbohydrate kinase PfkB family. Ribokinase subfamily.</text>
</comment>
<dbReference type="EC" id="2.7.1.15" evidence="2 12"/>
<evidence type="ECO:0000256" key="2">
    <source>
        <dbReference type="ARBA" id="ARBA00012035"/>
    </source>
</evidence>
<name>A0A9D1CW79_9FIRM</name>
<dbReference type="GO" id="GO:0046872">
    <property type="term" value="F:metal ion binding"/>
    <property type="evidence" value="ECO:0007669"/>
    <property type="project" value="UniProtKB-KW"/>
</dbReference>
<keyword evidence="12" id="KW-0963">Cytoplasm</keyword>
<dbReference type="InterPro" id="IPR002139">
    <property type="entry name" value="Ribo/fructo_kinase"/>
</dbReference>
<keyword evidence="11 12" id="KW-0119">Carbohydrate metabolism</keyword>
<evidence type="ECO:0000256" key="12">
    <source>
        <dbReference type="HAMAP-Rule" id="MF_01987"/>
    </source>
</evidence>
<keyword evidence="10 12" id="KW-0630">Potassium</keyword>
<evidence type="ECO:0000256" key="8">
    <source>
        <dbReference type="ARBA" id="ARBA00022840"/>
    </source>
</evidence>
<dbReference type="Proteomes" id="UP000824260">
    <property type="component" value="Unassembled WGS sequence"/>
</dbReference>
<dbReference type="InterPro" id="IPR011877">
    <property type="entry name" value="Ribokinase"/>
</dbReference>
<dbReference type="GO" id="GO:0005829">
    <property type="term" value="C:cytosol"/>
    <property type="evidence" value="ECO:0007669"/>
    <property type="project" value="TreeGrafter"/>
</dbReference>
<evidence type="ECO:0000256" key="11">
    <source>
        <dbReference type="ARBA" id="ARBA00023277"/>
    </source>
</evidence>
<feature type="binding site" evidence="12">
    <location>
        <position position="285"/>
    </location>
    <ligand>
        <name>K(+)</name>
        <dbReference type="ChEBI" id="CHEBI:29103"/>
    </ligand>
</feature>
<keyword evidence="6 12" id="KW-0547">Nucleotide-binding</keyword>
<protein>
    <recommendedName>
        <fullName evidence="3 12">Ribokinase</fullName>
        <shortName evidence="12">RK</shortName>
        <ecNumber evidence="2 12">2.7.1.15</ecNumber>
    </recommendedName>
</protein>
<dbReference type="CDD" id="cd01174">
    <property type="entry name" value="ribokinase"/>
    <property type="match status" value="1"/>
</dbReference>
<sequence>MKKLAVIGSINMDVVTSVERFPQPGETLTGTSFSTIPGGKGANQAVALGRLGVPVRMAGSVGDDAFGESYLRNFRENGVDTALVRVCKGQTTGTASIEVNAEGENHIIVVPAANGECDMQWLEETLPALANCDIFLLQHEIPLPVVFEAIRRLHALGKTVILDPAPAAAVPEDVLSMIDYITPNESELRAITPTLGADADVQARVSYLLGLGVGCVINKSGGDGAYVATRAGGIKHVPGFKVKVVDTTAAGDTFNAGFAAGLALGLPLEESVMVGNAAAGLSVTAFGAQGGMPRREQLLTLLGEEWREKLAL</sequence>
<dbReference type="SUPFAM" id="SSF53613">
    <property type="entry name" value="Ribokinase-like"/>
    <property type="match status" value="1"/>
</dbReference>
<accession>A0A9D1CW79</accession>
<evidence type="ECO:0000256" key="3">
    <source>
        <dbReference type="ARBA" id="ARBA00016943"/>
    </source>
</evidence>
<dbReference type="Pfam" id="PF00294">
    <property type="entry name" value="PfkB"/>
    <property type="match status" value="1"/>
</dbReference>
<dbReference type="Gene3D" id="3.40.1190.20">
    <property type="match status" value="1"/>
</dbReference>
<dbReference type="GO" id="GO:0019303">
    <property type="term" value="P:D-ribose catabolic process"/>
    <property type="evidence" value="ECO:0007669"/>
    <property type="project" value="UniProtKB-UniRule"/>
</dbReference>
<dbReference type="PROSITE" id="PS00584">
    <property type="entry name" value="PFKB_KINASES_2"/>
    <property type="match status" value="1"/>
</dbReference>
<feature type="binding site" evidence="12">
    <location>
        <position position="184"/>
    </location>
    <ligand>
        <name>ATP</name>
        <dbReference type="ChEBI" id="CHEBI:30616"/>
    </ligand>
</feature>
<comment type="cofactor">
    <cofactor evidence="12">
        <name>Mg(2+)</name>
        <dbReference type="ChEBI" id="CHEBI:18420"/>
    </cofactor>
    <text evidence="12">Requires a divalent cation, most likely magnesium in vivo, as an electrophilic catalyst to aid phosphoryl group transfer. It is the chelate of the metal and the nucleotide that is the actual substrate.</text>
</comment>
<evidence type="ECO:0000256" key="7">
    <source>
        <dbReference type="ARBA" id="ARBA00022777"/>
    </source>
</evidence>
<feature type="binding site" evidence="12">
    <location>
        <position position="252"/>
    </location>
    <ligand>
        <name>substrate</name>
    </ligand>
</feature>
<comment type="pathway">
    <text evidence="12">Carbohydrate metabolism; D-ribose degradation; D-ribose 5-phosphate from beta-D-ribopyranose: step 2/2.</text>
</comment>
<comment type="caution">
    <text evidence="14">The sequence shown here is derived from an EMBL/GenBank/DDBJ whole genome shotgun (WGS) entry which is preliminary data.</text>
</comment>
<comment type="subcellular location">
    <subcellularLocation>
        <location evidence="12">Cytoplasm</location>
    </subcellularLocation>
</comment>
<organism evidence="14 15">
    <name type="scientific">Candidatus Pullichristensenella stercorigallinarum</name>
    <dbReference type="NCBI Taxonomy" id="2840909"/>
    <lineage>
        <taxon>Bacteria</taxon>
        <taxon>Bacillati</taxon>
        <taxon>Bacillota</taxon>
        <taxon>Clostridia</taxon>
        <taxon>Candidatus Pullichristensenella</taxon>
    </lineage>
</organism>
<evidence type="ECO:0000259" key="13">
    <source>
        <dbReference type="Pfam" id="PF00294"/>
    </source>
</evidence>
<dbReference type="PRINTS" id="PR00990">
    <property type="entry name" value="RIBOKINASE"/>
</dbReference>
<keyword evidence="5 12" id="KW-0479">Metal-binding</keyword>
<dbReference type="GO" id="GO:0004747">
    <property type="term" value="F:ribokinase activity"/>
    <property type="evidence" value="ECO:0007669"/>
    <property type="project" value="UniProtKB-UniRule"/>
</dbReference>
<comment type="similarity">
    <text evidence="1">Belongs to the carbohydrate kinase pfkB family.</text>
</comment>
<dbReference type="EMBL" id="DVFZ01000046">
    <property type="protein sequence ID" value="HIQ82343.1"/>
    <property type="molecule type" value="Genomic_DNA"/>
</dbReference>
<feature type="binding site" evidence="12">
    <location>
        <position position="246"/>
    </location>
    <ligand>
        <name>K(+)</name>
        <dbReference type="ChEBI" id="CHEBI:29103"/>
    </ligand>
</feature>
<evidence type="ECO:0000313" key="15">
    <source>
        <dbReference type="Proteomes" id="UP000824260"/>
    </source>
</evidence>
<dbReference type="PANTHER" id="PTHR10584">
    <property type="entry name" value="SUGAR KINASE"/>
    <property type="match status" value="1"/>
</dbReference>
<evidence type="ECO:0000256" key="1">
    <source>
        <dbReference type="ARBA" id="ARBA00005380"/>
    </source>
</evidence>
<dbReference type="InterPro" id="IPR011611">
    <property type="entry name" value="PfkB_dom"/>
</dbReference>
<feature type="binding site" evidence="12">
    <location>
        <position position="287"/>
    </location>
    <ligand>
        <name>K(+)</name>
        <dbReference type="ChEBI" id="CHEBI:29103"/>
    </ligand>
</feature>
<evidence type="ECO:0000256" key="5">
    <source>
        <dbReference type="ARBA" id="ARBA00022723"/>
    </source>
</evidence>
<keyword evidence="9 12" id="KW-0460">Magnesium</keyword>
<feature type="binding site" evidence="12">
    <location>
        <begin position="219"/>
        <end position="224"/>
    </location>
    <ligand>
        <name>ATP</name>
        <dbReference type="ChEBI" id="CHEBI:30616"/>
    </ligand>
</feature>
<reference evidence="14" key="2">
    <citation type="journal article" date="2021" name="PeerJ">
        <title>Extensive microbial diversity within the chicken gut microbiome revealed by metagenomics and culture.</title>
        <authorList>
            <person name="Gilroy R."/>
            <person name="Ravi A."/>
            <person name="Getino M."/>
            <person name="Pursley I."/>
            <person name="Horton D.L."/>
            <person name="Alikhan N.F."/>
            <person name="Baker D."/>
            <person name="Gharbi K."/>
            <person name="Hall N."/>
            <person name="Watson M."/>
            <person name="Adriaenssens E.M."/>
            <person name="Foster-Nyarko E."/>
            <person name="Jarju S."/>
            <person name="Secka A."/>
            <person name="Antonio M."/>
            <person name="Oren A."/>
            <person name="Chaudhuri R.R."/>
            <person name="La Ragione R."/>
            <person name="Hildebrand F."/>
            <person name="Pallen M.J."/>
        </authorList>
    </citation>
    <scope>NUCLEOTIDE SEQUENCE</scope>
    <source>
        <strain evidence="14">ChiSjej6B24-2974</strain>
    </source>
</reference>
<dbReference type="InterPro" id="IPR029056">
    <property type="entry name" value="Ribokinase-like"/>
</dbReference>
<dbReference type="GO" id="GO:0005524">
    <property type="term" value="F:ATP binding"/>
    <property type="evidence" value="ECO:0007669"/>
    <property type="project" value="UniProtKB-UniRule"/>
</dbReference>
<feature type="binding site" evidence="12">
    <location>
        <position position="248"/>
    </location>
    <ligand>
        <name>K(+)</name>
        <dbReference type="ChEBI" id="CHEBI:29103"/>
    </ligand>
</feature>
<comment type="subunit">
    <text evidence="12">Homodimer.</text>
</comment>
<dbReference type="PROSITE" id="PS00583">
    <property type="entry name" value="PFKB_KINASES_1"/>
    <property type="match status" value="1"/>
</dbReference>
<feature type="binding site" evidence="12">
    <location>
        <position position="282"/>
    </location>
    <ligand>
        <name>K(+)</name>
        <dbReference type="ChEBI" id="CHEBI:29103"/>
    </ligand>
</feature>
<reference evidence="14" key="1">
    <citation type="submission" date="2020-10" db="EMBL/GenBank/DDBJ databases">
        <authorList>
            <person name="Gilroy R."/>
        </authorList>
    </citation>
    <scope>NUCLEOTIDE SEQUENCE</scope>
    <source>
        <strain evidence="14">ChiSjej6B24-2974</strain>
    </source>
</reference>
<comment type="function">
    <text evidence="12">Catalyzes the phosphorylation of ribose at O-5 in a reaction requiring ATP and magnesium. The resulting D-ribose-5-phosphate can then be used either for sythesis of nucleotides, histidine, and tryptophan, or as a component of the pentose phosphate pathway.</text>
</comment>
<feature type="binding site" evidence="12">
    <location>
        <position position="140"/>
    </location>
    <ligand>
        <name>substrate</name>
    </ligand>
</feature>
<comment type="activity regulation">
    <text evidence="12">Activated by a monovalent cation that binds near, but not in, the active site. The most likely occupant of the site in vivo is potassium. Ion binding induces a conformational change that may alter substrate affinity.</text>
</comment>
<gene>
    <name evidence="12 14" type="primary">rbsK</name>
    <name evidence="14" type="ORF">IAA52_04500</name>
</gene>
<proteinExistence type="inferred from homology"/>
<feature type="binding site" evidence="12">
    <location>
        <begin position="251"/>
        <end position="252"/>
    </location>
    <ligand>
        <name>ATP</name>
        <dbReference type="ChEBI" id="CHEBI:30616"/>
    </ligand>
</feature>
<dbReference type="InterPro" id="IPR002173">
    <property type="entry name" value="Carboh/pur_kinase_PfkB_CS"/>
</dbReference>
<evidence type="ECO:0000256" key="6">
    <source>
        <dbReference type="ARBA" id="ARBA00022741"/>
    </source>
</evidence>
<feature type="binding site" evidence="12">
    <location>
        <begin position="39"/>
        <end position="43"/>
    </location>
    <ligand>
        <name>substrate</name>
    </ligand>
</feature>
<feature type="binding site" evidence="12">
    <location>
        <begin position="11"/>
        <end position="13"/>
    </location>
    <ligand>
        <name>substrate</name>
    </ligand>
</feature>
<keyword evidence="7 12" id="KW-0418">Kinase</keyword>
<dbReference type="NCBIfam" id="TIGR02152">
    <property type="entry name" value="D_ribokin_bact"/>
    <property type="match status" value="1"/>
</dbReference>
<evidence type="ECO:0000256" key="10">
    <source>
        <dbReference type="ARBA" id="ARBA00022958"/>
    </source>
</evidence>
<keyword evidence="4 12" id="KW-0808">Transferase</keyword>
<dbReference type="AlphaFoldDB" id="A0A9D1CW79"/>
<feature type="active site" description="Proton acceptor" evidence="12">
    <location>
        <position position="252"/>
    </location>
</feature>